<comment type="caution">
    <text evidence="2">The sequence shown here is derived from an EMBL/GenBank/DDBJ whole genome shotgun (WGS) entry which is preliminary data.</text>
</comment>
<evidence type="ECO:0000313" key="3">
    <source>
        <dbReference type="Proteomes" id="UP000030129"/>
    </source>
</evidence>
<dbReference type="InterPro" id="IPR029127">
    <property type="entry name" value="MvaI_BcnI"/>
</dbReference>
<evidence type="ECO:0000313" key="2">
    <source>
        <dbReference type="EMBL" id="KGO83152.1"/>
    </source>
</evidence>
<dbReference type="eggNOG" id="ENOG502Z9DE">
    <property type="taxonomic scope" value="Bacteria"/>
</dbReference>
<gene>
    <name evidence="2" type="ORF">Q763_03840</name>
</gene>
<reference evidence="2 3" key="1">
    <citation type="submission" date="2013-09" db="EMBL/GenBank/DDBJ databases">
        <authorList>
            <person name="Zeng Z."/>
            <person name="Chen C."/>
        </authorList>
    </citation>
    <scope>NUCLEOTIDE SEQUENCE [LARGE SCALE GENOMIC DNA]</scope>
    <source>
        <strain evidence="2 3">F44-8</strain>
    </source>
</reference>
<accession>A0A0A2LS80</accession>
<proteinExistence type="predicted"/>
<dbReference type="Proteomes" id="UP000030129">
    <property type="component" value="Unassembled WGS sequence"/>
</dbReference>
<name>A0A0A2LS80_9FLAO</name>
<dbReference type="Gene3D" id="3.40.210.20">
    <property type="entry name" value="MvaI/BcnI restriction endonuclease, catalytic domain"/>
    <property type="match status" value="1"/>
</dbReference>
<dbReference type="InterPro" id="IPR043004">
    <property type="entry name" value="MvaI_BcnI_cat"/>
</dbReference>
<dbReference type="AlphaFoldDB" id="A0A0A2LS80"/>
<protein>
    <recommendedName>
        <fullName evidence="1">MvaI/BcnI restriction endonuclease domain-containing protein</fullName>
    </recommendedName>
</protein>
<dbReference type="STRING" id="1406840.Q763_03840"/>
<dbReference type="Pfam" id="PF15515">
    <property type="entry name" value="MvaI_BcnI"/>
    <property type="match status" value="1"/>
</dbReference>
<dbReference type="RefSeq" id="WP_035131386.1">
    <property type="nucleotide sequence ID" value="NZ_JRLV01000004.1"/>
</dbReference>
<keyword evidence="3" id="KW-1185">Reference proteome</keyword>
<evidence type="ECO:0000259" key="1">
    <source>
        <dbReference type="Pfam" id="PF15515"/>
    </source>
</evidence>
<dbReference type="EMBL" id="JRLV01000004">
    <property type="protein sequence ID" value="KGO83152.1"/>
    <property type="molecule type" value="Genomic_DNA"/>
</dbReference>
<feature type="domain" description="MvaI/BcnI restriction endonuclease" evidence="1">
    <location>
        <begin position="173"/>
        <end position="424"/>
    </location>
</feature>
<organism evidence="2 3">
    <name type="scientific">Flavobacterium beibuense F44-8</name>
    <dbReference type="NCBI Taxonomy" id="1406840"/>
    <lineage>
        <taxon>Bacteria</taxon>
        <taxon>Pseudomonadati</taxon>
        <taxon>Bacteroidota</taxon>
        <taxon>Flavobacteriia</taxon>
        <taxon>Flavobacteriales</taxon>
        <taxon>Flavobacteriaceae</taxon>
        <taxon>Flavobacterium</taxon>
    </lineage>
</organism>
<sequence>MDLINLKAIFSSYGCKKVYVKKLAPNDNSKNQVYLAGSFDILNIFPIKEILNEPAGDWKKERFKAKIDFSWVVEDGTLSDAPYSQLILYPKYPEVRFSGFLLRSKKAPSKLMATRLADRLLFLGVTDKGKILGYVASPDSPLAKEVNNNSFDNYGVFRVIELSLFEDNRVKLISELFRIYNMGWIKSKRLDSVGNVMVCESSNCGGYTLEAELGITPNGFSEPDFLGWEVKQFGVDNFEKINSKVITLMTPEPTHGYYKTDGAEAFIRKYGYNDLNGVPDRMNFGGIHRAGELHHRTNLRMEVMGFDNETGKIRNTDGAIVLVDDKGREAASWSFSSMLLHWNRKHNQACFVPSMSENNGGRSYKYGNKVIIGVGTDFQLFLEQMVKGNVYYDPGIKLENISTKPKVKKRSQFRVKSGDLQSLYKTSEILDLTQNNS</sequence>